<dbReference type="PANTHER" id="PTHR14728">
    <property type="entry name" value="PROTEIN AURORA BOREALIS"/>
    <property type="match status" value="1"/>
</dbReference>
<dbReference type="PANTHER" id="PTHR14728:SF2">
    <property type="entry name" value="PROTEIN AURORA BOREALIS"/>
    <property type="match status" value="1"/>
</dbReference>
<evidence type="ECO:0000313" key="8">
    <source>
        <dbReference type="Proteomes" id="UP001162483"/>
    </source>
</evidence>
<evidence type="ECO:0000256" key="5">
    <source>
        <dbReference type="ARBA" id="ARBA00023306"/>
    </source>
</evidence>
<feature type="compositionally biased region" description="Low complexity" evidence="6">
    <location>
        <begin position="200"/>
        <end position="220"/>
    </location>
</feature>
<accession>A0ABN9B2I1</accession>
<organism evidence="7 8">
    <name type="scientific">Staurois parvus</name>
    <dbReference type="NCBI Taxonomy" id="386267"/>
    <lineage>
        <taxon>Eukaryota</taxon>
        <taxon>Metazoa</taxon>
        <taxon>Chordata</taxon>
        <taxon>Craniata</taxon>
        <taxon>Vertebrata</taxon>
        <taxon>Euteleostomi</taxon>
        <taxon>Amphibia</taxon>
        <taxon>Batrachia</taxon>
        <taxon>Anura</taxon>
        <taxon>Neobatrachia</taxon>
        <taxon>Ranoidea</taxon>
        <taxon>Ranidae</taxon>
        <taxon>Staurois</taxon>
    </lineage>
</organism>
<sequence>MGDVHAQLTPETPGHKKVLNPFESPNDYCSLNEPFVSSPSMFKPAKSSATPHQFKWSIDQLAAIYPVEIDPDDIHRQALYLSHAKLDKEAEDRRQKAIEEFFTKRVIVPSPWTQHEEKQAQFNSTKCVDLNYESPLGREQTVATGKSTVACQTQLSLPIDFNLERILGVYFKTEEHADQSQESLSTSSLRRKLFLDGQVSGSECPSPSSPPSATYDAPPSLSGSSVFNRSISCPMQKPYANSQFGTVFFKSNSRWTKSFQSWEHSKPHIF</sequence>
<evidence type="ECO:0000256" key="1">
    <source>
        <dbReference type="ARBA" id="ARBA00010963"/>
    </source>
</evidence>
<dbReference type="Pfam" id="PF15280">
    <property type="entry name" value="BORA_N"/>
    <property type="match status" value="1"/>
</dbReference>
<dbReference type="PRINTS" id="PR02038">
    <property type="entry name" value="AURORABORA"/>
</dbReference>
<proteinExistence type="inferred from homology"/>
<dbReference type="Proteomes" id="UP001162483">
    <property type="component" value="Unassembled WGS sequence"/>
</dbReference>
<gene>
    <name evidence="7" type="ORF">SPARVUS_LOCUS2103860</name>
</gene>
<evidence type="ECO:0000256" key="6">
    <source>
        <dbReference type="SAM" id="MobiDB-lite"/>
    </source>
</evidence>
<comment type="similarity">
    <text evidence="1">Belongs to the BORA family.</text>
</comment>
<keyword evidence="4" id="KW-0498">Mitosis</keyword>
<evidence type="ECO:0000256" key="4">
    <source>
        <dbReference type="ARBA" id="ARBA00022776"/>
    </source>
</evidence>
<keyword evidence="3" id="KW-0132">Cell division</keyword>
<comment type="caution">
    <text evidence="7">The sequence shown here is derived from an EMBL/GenBank/DDBJ whole genome shotgun (WGS) entry which is preliminary data.</text>
</comment>
<feature type="region of interest" description="Disordered" evidence="6">
    <location>
        <begin position="199"/>
        <end position="220"/>
    </location>
</feature>
<evidence type="ECO:0000313" key="7">
    <source>
        <dbReference type="EMBL" id="CAI9542507.1"/>
    </source>
</evidence>
<evidence type="ECO:0000256" key="2">
    <source>
        <dbReference type="ARBA" id="ARBA00020055"/>
    </source>
</evidence>
<name>A0ABN9B2I1_9NEOB</name>
<protein>
    <recommendedName>
        <fullName evidence="2">Protein aurora borealis</fullName>
    </recommendedName>
</protein>
<evidence type="ECO:0000256" key="3">
    <source>
        <dbReference type="ARBA" id="ARBA00022618"/>
    </source>
</evidence>
<dbReference type="InterPro" id="IPR023252">
    <property type="entry name" value="Aurora_borealis_protein"/>
</dbReference>
<feature type="region of interest" description="Disordered" evidence="6">
    <location>
        <begin position="1"/>
        <end position="20"/>
    </location>
</feature>
<dbReference type="EMBL" id="CATNWA010002272">
    <property type="protein sequence ID" value="CAI9542507.1"/>
    <property type="molecule type" value="Genomic_DNA"/>
</dbReference>
<keyword evidence="5" id="KW-0131">Cell cycle</keyword>
<keyword evidence="8" id="KW-1185">Reference proteome</keyword>
<reference evidence="7" key="1">
    <citation type="submission" date="2023-05" db="EMBL/GenBank/DDBJ databases">
        <authorList>
            <person name="Stuckert A."/>
        </authorList>
    </citation>
    <scope>NUCLEOTIDE SEQUENCE</scope>
</reference>